<dbReference type="Proteomes" id="UP000307790">
    <property type="component" value="Unassembled WGS sequence"/>
</dbReference>
<evidence type="ECO:0000313" key="3">
    <source>
        <dbReference type="EMBL" id="TLU65053.1"/>
    </source>
</evidence>
<dbReference type="CDD" id="cd12797">
    <property type="entry name" value="M23_peptidase"/>
    <property type="match status" value="1"/>
</dbReference>
<dbReference type="InterPro" id="IPR011055">
    <property type="entry name" value="Dup_hybrid_motif"/>
</dbReference>
<dbReference type="CDD" id="cd00118">
    <property type="entry name" value="LysM"/>
    <property type="match status" value="1"/>
</dbReference>
<dbReference type="AlphaFoldDB" id="A0A5R9IKR2"/>
<dbReference type="GO" id="GO:0009279">
    <property type="term" value="C:cell outer membrane"/>
    <property type="evidence" value="ECO:0007669"/>
    <property type="project" value="TreeGrafter"/>
</dbReference>
<protein>
    <submittedName>
        <fullName evidence="3">LysM peptidoglycan-binding domain-containing protein</fullName>
    </submittedName>
</protein>
<accession>A0A5R9IKR2</accession>
<dbReference type="Gene3D" id="2.70.70.10">
    <property type="entry name" value="Glucose Permease (Domain IIA)"/>
    <property type="match status" value="1"/>
</dbReference>
<sequence length="285" mass="30880">MGVNVLLKKEVTALLIGVTLLLTACAERIKPAEVVSIGGSKPTLQKQKNTLSGKSHQVQAGETLYSIAWRSGNDVNTLAALNGLVSPYRIYPGQTIRLQGANPPKKVASVPKSRTNKVETKTVTKNPQKTQSKVVANQNSKEYVKKSDEKITNIKVPSISSKVSSWRWPAKGQVISGFSSAKQGNKGIDIAGVKGQEVTASADGLIVYSGNALRGYGNLIIIKHNDDYLSAYAHNDTLLVQEQQNVRAGQVIAKMGNSGTDKTMLHFEIRFRGKSVNPARYLPKR</sequence>
<comment type="caution">
    <text evidence="3">The sequence shown here is derived from an EMBL/GenBank/DDBJ whole genome shotgun (WGS) entry which is preliminary data.</text>
</comment>
<organism evidence="3 4">
    <name type="scientific">Thalassotalea litorea</name>
    <dbReference type="NCBI Taxonomy" id="2020715"/>
    <lineage>
        <taxon>Bacteria</taxon>
        <taxon>Pseudomonadati</taxon>
        <taxon>Pseudomonadota</taxon>
        <taxon>Gammaproteobacteria</taxon>
        <taxon>Alteromonadales</taxon>
        <taxon>Colwelliaceae</taxon>
        <taxon>Thalassotalea</taxon>
    </lineage>
</organism>
<reference evidence="3 4" key="1">
    <citation type="submission" date="2019-05" db="EMBL/GenBank/DDBJ databases">
        <title>Genome sequences of Thalassotalea litorea 1K03283.</title>
        <authorList>
            <person name="Zhang D."/>
        </authorList>
    </citation>
    <scope>NUCLEOTIDE SEQUENCE [LARGE SCALE GENOMIC DNA]</scope>
    <source>
        <strain evidence="3 4">MCCC 1K03283</strain>
    </source>
</reference>
<dbReference type="OrthoDB" id="9795421at2"/>
<feature type="domain" description="LysM" evidence="2">
    <location>
        <begin position="54"/>
        <end position="98"/>
    </location>
</feature>
<dbReference type="GO" id="GO:0004222">
    <property type="term" value="F:metalloendopeptidase activity"/>
    <property type="evidence" value="ECO:0007669"/>
    <property type="project" value="TreeGrafter"/>
</dbReference>
<dbReference type="PANTHER" id="PTHR21666">
    <property type="entry name" value="PEPTIDASE-RELATED"/>
    <property type="match status" value="1"/>
</dbReference>
<evidence type="ECO:0000256" key="1">
    <source>
        <dbReference type="ARBA" id="ARBA00038420"/>
    </source>
</evidence>
<name>A0A5R9IKR2_9GAMM</name>
<dbReference type="GO" id="GO:0032153">
    <property type="term" value="C:cell division site"/>
    <property type="evidence" value="ECO:0007669"/>
    <property type="project" value="TreeGrafter"/>
</dbReference>
<dbReference type="SMART" id="SM00257">
    <property type="entry name" value="LysM"/>
    <property type="match status" value="1"/>
</dbReference>
<dbReference type="InterPro" id="IPR036779">
    <property type="entry name" value="LysM_dom_sf"/>
</dbReference>
<dbReference type="Pfam" id="PF01551">
    <property type="entry name" value="Peptidase_M23"/>
    <property type="match status" value="1"/>
</dbReference>
<proteinExistence type="inferred from homology"/>
<dbReference type="InterPro" id="IPR016047">
    <property type="entry name" value="M23ase_b-sheet_dom"/>
</dbReference>
<dbReference type="EMBL" id="VCBC01000008">
    <property type="protein sequence ID" value="TLU65053.1"/>
    <property type="molecule type" value="Genomic_DNA"/>
</dbReference>
<comment type="similarity">
    <text evidence="1">Belongs to the E.coli NlpD/Haemophilus LppB family.</text>
</comment>
<keyword evidence="4" id="KW-1185">Reference proteome</keyword>
<dbReference type="Pfam" id="PF01476">
    <property type="entry name" value="LysM"/>
    <property type="match status" value="1"/>
</dbReference>
<dbReference type="Gene3D" id="3.10.350.10">
    <property type="entry name" value="LysM domain"/>
    <property type="match status" value="1"/>
</dbReference>
<dbReference type="PANTHER" id="PTHR21666:SF263">
    <property type="entry name" value="MUREIN HYDROLASE ACTIVATOR NLPD"/>
    <property type="match status" value="1"/>
</dbReference>
<gene>
    <name evidence="3" type="ORF">FE810_08990</name>
</gene>
<dbReference type="InterPro" id="IPR050570">
    <property type="entry name" value="Cell_wall_metabolism_enzyme"/>
</dbReference>
<dbReference type="PROSITE" id="PS51782">
    <property type="entry name" value="LYSM"/>
    <property type="match status" value="1"/>
</dbReference>
<evidence type="ECO:0000259" key="2">
    <source>
        <dbReference type="PROSITE" id="PS51782"/>
    </source>
</evidence>
<evidence type="ECO:0000313" key="4">
    <source>
        <dbReference type="Proteomes" id="UP000307790"/>
    </source>
</evidence>
<dbReference type="SUPFAM" id="SSF51261">
    <property type="entry name" value="Duplicated hybrid motif"/>
    <property type="match status" value="1"/>
</dbReference>
<dbReference type="InterPro" id="IPR018392">
    <property type="entry name" value="LysM"/>
</dbReference>